<comment type="caution">
    <text evidence="1">The sequence shown here is derived from an EMBL/GenBank/DDBJ whole genome shotgun (WGS) entry which is preliminary data.</text>
</comment>
<evidence type="ECO:0000313" key="1">
    <source>
        <dbReference type="EMBL" id="TFF20788.1"/>
    </source>
</evidence>
<dbReference type="Proteomes" id="UP000298179">
    <property type="component" value="Unassembled WGS sequence"/>
</dbReference>
<sequence>MTARSSRRSTKGGTFRVHFIGGLVETVTAATAGAARKVAAKAAPKGSVISKVKRDRAGGAS</sequence>
<keyword evidence="2" id="KW-1185">Reference proteome</keyword>
<evidence type="ECO:0000313" key="2">
    <source>
        <dbReference type="Proteomes" id="UP000298179"/>
    </source>
</evidence>
<reference evidence="1 2" key="1">
    <citation type="submission" date="2019-03" db="EMBL/GenBank/DDBJ databases">
        <title>Jiella endophytica sp. nov., a novel endophytic bacterium isolated from root of Ficus microcarpa Linn. f.</title>
        <authorList>
            <person name="Tuo L."/>
        </authorList>
    </citation>
    <scope>NUCLEOTIDE SEQUENCE [LARGE SCALE GENOMIC DNA]</scope>
    <source>
        <strain evidence="1 2">CBS5Q-3</strain>
    </source>
</reference>
<dbReference type="RefSeq" id="WP_134763263.1">
    <property type="nucleotide sequence ID" value="NZ_SOZD01000005.1"/>
</dbReference>
<accession>A0A4Y8RG29</accession>
<organism evidence="1 2">
    <name type="scientific">Jiella endophytica</name>
    <dbReference type="NCBI Taxonomy" id="2558362"/>
    <lineage>
        <taxon>Bacteria</taxon>
        <taxon>Pseudomonadati</taxon>
        <taxon>Pseudomonadota</taxon>
        <taxon>Alphaproteobacteria</taxon>
        <taxon>Hyphomicrobiales</taxon>
        <taxon>Aurantimonadaceae</taxon>
        <taxon>Jiella</taxon>
    </lineage>
</organism>
<protein>
    <submittedName>
        <fullName evidence="1">Uncharacterized protein</fullName>
    </submittedName>
</protein>
<name>A0A4Y8RG29_9HYPH</name>
<gene>
    <name evidence="1" type="ORF">E3C22_18025</name>
</gene>
<dbReference type="AlphaFoldDB" id="A0A4Y8RG29"/>
<proteinExistence type="predicted"/>
<dbReference type="EMBL" id="SOZD01000005">
    <property type="protein sequence ID" value="TFF20788.1"/>
    <property type="molecule type" value="Genomic_DNA"/>
</dbReference>